<evidence type="ECO:0000256" key="1">
    <source>
        <dbReference type="SAM" id="MobiDB-lite"/>
    </source>
</evidence>
<sequence>MAASVSPVPMDQNHLARVQSTEMQSYGRLSWVARASAESLNTHTTSTSGRALHLDEESASSDESEEPGPLRLTHVVSAYVMGWSSAVSQRRTSVHELVQQGMSQAEANAQVVAEHREEVLFDLFSRYLCVLAMLSLLLSATLLGLATWHIEEFIRYHNVACEGSLKLLTKIILGISFFDIVMGTRVCCLEIDESALPRRWRCKDCCVVLLLCVMAVNVSGGFF</sequence>
<gene>
    <name evidence="3" type="ORF">C1SCF055_LOCUS27802</name>
</gene>
<accession>A0A9P1G5J9</accession>
<keyword evidence="2" id="KW-1133">Transmembrane helix</keyword>
<evidence type="ECO:0000256" key="2">
    <source>
        <dbReference type="SAM" id="Phobius"/>
    </source>
</evidence>
<keyword evidence="2" id="KW-0472">Membrane</keyword>
<feature type="compositionally biased region" description="Acidic residues" evidence="1">
    <location>
        <begin position="57"/>
        <end position="66"/>
    </location>
</feature>
<dbReference type="EMBL" id="CAMXCT020003001">
    <property type="protein sequence ID" value="CAL1155169.1"/>
    <property type="molecule type" value="Genomic_DNA"/>
</dbReference>
<feature type="region of interest" description="Disordered" evidence="1">
    <location>
        <begin position="42"/>
        <end position="68"/>
    </location>
</feature>
<dbReference type="AlphaFoldDB" id="A0A9P1G5J9"/>
<reference evidence="4 5" key="2">
    <citation type="submission" date="2024-05" db="EMBL/GenBank/DDBJ databases">
        <authorList>
            <person name="Chen Y."/>
            <person name="Shah S."/>
            <person name="Dougan E. K."/>
            <person name="Thang M."/>
            <person name="Chan C."/>
        </authorList>
    </citation>
    <scope>NUCLEOTIDE SEQUENCE [LARGE SCALE GENOMIC DNA]</scope>
</reference>
<feature type="transmembrane region" description="Helical" evidence="2">
    <location>
        <begin position="127"/>
        <end position="147"/>
    </location>
</feature>
<organism evidence="3">
    <name type="scientific">Cladocopium goreaui</name>
    <dbReference type="NCBI Taxonomy" id="2562237"/>
    <lineage>
        <taxon>Eukaryota</taxon>
        <taxon>Sar</taxon>
        <taxon>Alveolata</taxon>
        <taxon>Dinophyceae</taxon>
        <taxon>Suessiales</taxon>
        <taxon>Symbiodiniaceae</taxon>
        <taxon>Cladocopium</taxon>
    </lineage>
</organism>
<reference evidence="3" key="1">
    <citation type="submission" date="2022-10" db="EMBL/GenBank/DDBJ databases">
        <authorList>
            <person name="Chen Y."/>
            <person name="Dougan E. K."/>
            <person name="Chan C."/>
            <person name="Rhodes N."/>
            <person name="Thang M."/>
        </authorList>
    </citation>
    <scope>NUCLEOTIDE SEQUENCE</scope>
</reference>
<comment type="caution">
    <text evidence="3">The sequence shown here is derived from an EMBL/GenBank/DDBJ whole genome shotgun (WGS) entry which is preliminary data.</text>
</comment>
<evidence type="ECO:0000313" key="5">
    <source>
        <dbReference type="Proteomes" id="UP001152797"/>
    </source>
</evidence>
<evidence type="ECO:0000313" key="3">
    <source>
        <dbReference type="EMBL" id="CAI4001794.1"/>
    </source>
</evidence>
<dbReference type="EMBL" id="CAMXCT010003001">
    <property type="protein sequence ID" value="CAI4001794.1"/>
    <property type="molecule type" value="Genomic_DNA"/>
</dbReference>
<protein>
    <submittedName>
        <fullName evidence="4">RING-type domain-containing protein</fullName>
    </submittedName>
</protein>
<name>A0A9P1G5J9_9DINO</name>
<dbReference type="Proteomes" id="UP001152797">
    <property type="component" value="Unassembled WGS sequence"/>
</dbReference>
<dbReference type="EMBL" id="CAMXCT030003001">
    <property type="protein sequence ID" value="CAL4789106.1"/>
    <property type="molecule type" value="Genomic_DNA"/>
</dbReference>
<feature type="transmembrane region" description="Helical" evidence="2">
    <location>
        <begin position="205"/>
        <end position="222"/>
    </location>
</feature>
<keyword evidence="2" id="KW-0812">Transmembrane</keyword>
<proteinExistence type="predicted"/>
<evidence type="ECO:0000313" key="4">
    <source>
        <dbReference type="EMBL" id="CAL4789106.1"/>
    </source>
</evidence>
<dbReference type="OrthoDB" id="439844at2759"/>
<keyword evidence="5" id="KW-1185">Reference proteome</keyword>